<comment type="caution">
    <text evidence="10">The sequence shown here is derived from an EMBL/GenBank/DDBJ whole genome shotgun (WGS) entry which is preliminary data.</text>
</comment>
<dbReference type="PROSITE" id="PS51998">
    <property type="entry name" value="DEK_C"/>
    <property type="match status" value="1"/>
</dbReference>
<accession>A0A9W8I8U6</accession>
<dbReference type="Pfam" id="PF08766">
    <property type="entry name" value="DEK_C"/>
    <property type="match status" value="1"/>
</dbReference>
<comment type="subcellular location">
    <subcellularLocation>
        <location evidence="1">Cell membrane</location>
        <topology evidence="1">Multi-pass membrane protein</topology>
    </subcellularLocation>
</comment>
<gene>
    <name evidence="10" type="ORF">IWW36_004153</name>
</gene>
<evidence type="ECO:0000256" key="6">
    <source>
        <dbReference type="ARBA" id="ARBA00023180"/>
    </source>
</evidence>
<feature type="region of interest" description="Disordered" evidence="7">
    <location>
        <begin position="245"/>
        <end position="265"/>
    </location>
</feature>
<dbReference type="OrthoDB" id="370884at2759"/>
<feature type="transmembrane region" description="Helical" evidence="8">
    <location>
        <begin position="7"/>
        <end position="30"/>
    </location>
</feature>
<evidence type="ECO:0000256" key="3">
    <source>
        <dbReference type="ARBA" id="ARBA00022679"/>
    </source>
</evidence>
<dbReference type="EMBL" id="JANBUW010000442">
    <property type="protein sequence ID" value="KAJ2846841.1"/>
    <property type="molecule type" value="Genomic_DNA"/>
</dbReference>
<protein>
    <recommendedName>
        <fullName evidence="9">DEK-C domain-containing protein</fullName>
    </recommendedName>
</protein>
<sequence length="379" mass="41697">MRFVVFLDLFGTITMPTTLFYFAYLIYVAVTGLADVGYISLILIGCIYGVQAIIFILRREWQHVGWMIIYILAYPLWSFVLPVYSFWHMDDFSWGNTRVVVGDGKRKIIIQDDKEFHPDSIPQRKWLEYEADLTAAGVLNAPPPNMNPNAGSTTKEDERMSMYSRQSVAMMGQMHTGSVYGFSGTPSVAGPNIAHSEYMMSRPGTPSAGTVSGDQRLSMMAINNPTVMASYAGMQPQVSVAMPPVPQQESRSQSPAAMASARPHTIMSSSSQALASNFPFASGSFEHTAGATGLDVHQRPASSYIASHSLGQIHSDLTGNAPSDEQIISVIRRILGSSDLSVMTKKKIRQQLTQEFNVDLSSRKEFISSIVDRILSGQL</sequence>
<dbReference type="GO" id="GO:0031505">
    <property type="term" value="P:fungal-type cell wall organization"/>
    <property type="evidence" value="ECO:0007669"/>
    <property type="project" value="TreeGrafter"/>
</dbReference>
<dbReference type="InterPro" id="IPR004835">
    <property type="entry name" value="Chitin_synth"/>
</dbReference>
<keyword evidence="4 8" id="KW-0812">Transmembrane</keyword>
<evidence type="ECO:0000256" key="7">
    <source>
        <dbReference type="SAM" id="MobiDB-lite"/>
    </source>
</evidence>
<evidence type="ECO:0000256" key="5">
    <source>
        <dbReference type="ARBA" id="ARBA00023136"/>
    </source>
</evidence>
<evidence type="ECO:0000256" key="8">
    <source>
        <dbReference type="SAM" id="Phobius"/>
    </source>
</evidence>
<feature type="domain" description="DEK-C" evidence="9">
    <location>
        <begin position="321"/>
        <end position="376"/>
    </location>
</feature>
<keyword evidence="2" id="KW-1003">Cell membrane</keyword>
<dbReference type="Proteomes" id="UP001139887">
    <property type="component" value="Unassembled WGS sequence"/>
</dbReference>
<feature type="transmembrane region" description="Helical" evidence="8">
    <location>
        <begin position="64"/>
        <end position="87"/>
    </location>
</feature>
<dbReference type="GO" id="GO:0030428">
    <property type="term" value="C:cell septum"/>
    <property type="evidence" value="ECO:0007669"/>
    <property type="project" value="TreeGrafter"/>
</dbReference>
<keyword evidence="5 8" id="KW-0472">Membrane</keyword>
<dbReference type="Pfam" id="PF03142">
    <property type="entry name" value="Chitin_synth_2"/>
    <property type="match status" value="1"/>
</dbReference>
<keyword evidence="11" id="KW-1185">Reference proteome</keyword>
<evidence type="ECO:0000259" key="9">
    <source>
        <dbReference type="PROSITE" id="PS51998"/>
    </source>
</evidence>
<evidence type="ECO:0000256" key="2">
    <source>
        <dbReference type="ARBA" id="ARBA00022475"/>
    </source>
</evidence>
<evidence type="ECO:0000256" key="1">
    <source>
        <dbReference type="ARBA" id="ARBA00004651"/>
    </source>
</evidence>
<dbReference type="GO" id="GO:0005886">
    <property type="term" value="C:plasma membrane"/>
    <property type="evidence" value="ECO:0007669"/>
    <property type="project" value="UniProtKB-SubCell"/>
</dbReference>
<name>A0A9W8I8U6_9FUNG</name>
<dbReference type="PANTHER" id="PTHR22914">
    <property type="entry name" value="CHITIN SYNTHASE"/>
    <property type="match status" value="1"/>
</dbReference>
<organism evidence="10 11">
    <name type="scientific">Coemansia brasiliensis</name>
    <dbReference type="NCBI Taxonomy" id="2650707"/>
    <lineage>
        <taxon>Eukaryota</taxon>
        <taxon>Fungi</taxon>
        <taxon>Fungi incertae sedis</taxon>
        <taxon>Zoopagomycota</taxon>
        <taxon>Kickxellomycotina</taxon>
        <taxon>Kickxellomycetes</taxon>
        <taxon>Kickxellales</taxon>
        <taxon>Kickxellaceae</taxon>
        <taxon>Coemansia</taxon>
    </lineage>
</organism>
<dbReference type="GO" id="GO:0006031">
    <property type="term" value="P:chitin biosynthetic process"/>
    <property type="evidence" value="ECO:0007669"/>
    <property type="project" value="TreeGrafter"/>
</dbReference>
<evidence type="ECO:0000313" key="11">
    <source>
        <dbReference type="Proteomes" id="UP001139887"/>
    </source>
</evidence>
<evidence type="ECO:0000256" key="4">
    <source>
        <dbReference type="ARBA" id="ARBA00022692"/>
    </source>
</evidence>
<feature type="transmembrane region" description="Helical" evidence="8">
    <location>
        <begin position="36"/>
        <end position="57"/>
    </location>
</feature>
<dbReference type="InterPro" id="IPR014876">
    <property type="entry name" value="DEK_C"/>
</dbReference>
<dbReference type="SUPFAM" id="SSF109715">
    <property type="entry name" value="DEK C-terminal domain"/>
    <property type="match status" value="1"/>
</dbReference>
<keyword evidence="6" id="KW-0325">Glycoprotein</keyword>
<dbReference type="PANTHER" id="PTHR22914:SF13">
    <property type="entry name" value="CHITIN SYNTHASE"/>
    <property type="match status" value="1"/>
</dbReference>
<keyword evidence="8" id="KW-1133">Transmembrane helix</keyword>
<reference evidence="10" key="1">
    <citation type="submission" date="2022-07" db="EMBL/GenBank/DDBJ databases">
        <title>Phylogenomic reconstructions and comparative analyses of Kickxellomycotina fungi.</title>
        <authorList>
            <person name="Reynolds N.K."/>
            <person name="Stajich J.E."/>
            <person name="Barry K."/>
            <person name="Grigoriev I.V."/>
            <person name="Crous P."/>
            <person name="Smith M.E."/>
        </authorList>
    </citation>
    <scope>NUCLEOTIDE SEQUENCE</scope>
    <source>
        <strain evidence="10">NRRL 1566</strain>
    </source>
</reference>
<dbReference type="AlphaFoldDB" id="A0A9W8I8U6"/>
<keyword evidence="3" id="KW-0808">Transferase</keyword>
<proteinExistence type="predicted"/>
<dbReference type="GO" id="GO:0004100">
    <property type="term" value="F:chitin synthase activity"/>
    <property type="evidence" value="ECO:0007669"/>
    <property type="project" value="InterPro"/>
</dbReference>
<evidence type="ECO:0000313" key="10">
    <source>
        <dbReference type="EMBL" id="KAJ2846841.1"/>
    </source>
</evidence>
<dbReference type="Gene3D" id="1.10.10.60">
    <property type="entry name" value="Homeodomain-like"/>
    <property type="match status" value="1"/>
</dbReference>